<evidence type="ECO:0000256" key="5">
    <source>
        <dbReference type="SAM" id="Coils"/>
    </source>
</evidence>
<dbReference type="GO" id="GO:0003950">
    <property type="term" value="F:NAD+ poly-ADP-ribosyltransferase activity"/>
    <property type="evidence" value="ECO:0007669"/>
    <property type="project" value="UniProtKB-UniRule"/>
</dbReference>
<comment type="subcellular location">
    <subcellularLocation>
        <location evidence="1">Nucleus</location>
    </subcellularLocation>
</comment>
<dbReference type="EC" id="2.4.2.-" evidence="4"/>
<keyword evidence="10" id="KW-1185">Reference proteome</keyword>
<feature type="region of interest" description="Disordered" evidence="6">
    <location>
        <begin position="479"/>
        <end position="594"/>
    </location>
</feature>
<accession>A0A8J5MX49</accession>
<dbReference type="PANTHER" id="PTHR45740:SF2">
    <property type="entry name" value="POLY [ADP-RIBOSE] POLYMERASE"/>
    <property type="match status" value="1"/>
</dbReference>
<dbReference type="InterPro" id="IPR004170">
    <property type="entry name" value="WWE_dom"/>
</dbReference>
<feature type="domain" description="WWE" evidence="7">
    <location>
        <begin position="1140"/>
        <end position="1229"/>
    </location>
</feature>
<dbReference type="Gene3D" id="3.90.228.10">
    <property type="match status" value="1"/>
</dbReference>
<dbReference type="GO" id="GO:0005634">
    <property type="term" value="C:nucleus"/>
    <property type="evidence" value="ECO:0007669"/>
    <property type="project" value="UniProtKB-SubCell"/>
</dbReference>
<keyword evidence="5" id="KW-0175">Coiled coil</keyword>
<feature type="region of interest" description="Disordered" evidence="6">
    <location>
        <begin position="898"/>
        <end position="942"/>
    </location>
</feature>
<dbReference type="PANTHER" id="PTHR45740">
    <property type="entry name" value="POLY [ADP-RIBOSE] POLYMERASE"/>
    <property type="match status" value="1"/>
</dbReference>
<dbReference type="PROSITE" id="PS51059">
    <property type="entry name" value="PARP_CATALYTIC"/>
    <property type="match status" value="1"/>
</dbReference>
<dbReference type="GO" id="GO:1990404">
    <property type="term" value="F:NAD+-protein mono-ADP-ribosyltransferase activity"/>
    <property type="evidence" value="ECO:0007669"/>
    <property type="project" value="TreeGrafter"/>
</dbReference>
<feature type="region of interest" description="Disordered" evidence="6">
    <location>
        <begin position="1"/>
        <end position="62"/>
    </location>
</feature>
<dbReference type="InterPro" id="IPR051712">
    <property type="entry name" value="ARTD-AVP"/>
</dbReference>
<protein>
    <recommendedName>
        <fullName evidence="4">Poly [ADP-ribose] polymerase</fullName>
        <shortName evidence="4">PARP</shortName>
        <ecNumber evidence="4">2.4.2.-</ecNumber>
    </recommendedName>
</protein>
<evidence type="ECO:0000256" key="2">
    <source>
        <dbReference type="ARBA" id="ARBA00023242"/>
    </source>
</evidence>
<dbReference type="Proteomes" id="UP000747542">
    <property type="component" value="Unassembled WGS sequence"/>
</dbReference>
<feature type="region of interest" description="Disordered" evidence="6">
    <location>
        <begin position="626"/>
        <end position="666"/>
    </location>
</feature>
<feature type="compositionally biased region" description="Basic and acidic residues" evidence="6">
    <location>
        <begin position="1223"/>
        <end position="1239"/>
    </location>
</feature>
<dbReference type="Pfam" id="PF02825">
    <property type="entry name" value="WWE"/>
    <property type="match status" value="1"/>
</dbReference>
<feature type="compositionally biased region" description="Basic and acidic residues" evidence="6">
    <location>
        <begin position="554"/>
        <end position="563"/>
    </location>
</feature>
<feature type="compositionally biased region" description="Low complexity" evidence="6">
    <location>
        <begin position="1247"/>
        <end position="1266"/>
    </location>
</feature>
<reference evidence="9" key="1">
    <citation type="journal article" date="2021" name="Sci. Adv.">
        <title>The American lobster genome reveals insights on longevity, neural, and immune adaptations.</title>
        <authorList>
            <person name="Polinski J.M."/>
            <person name="Zimin A.V."/>
            <person name="Clark K.F."/>
            <person name="Kohn A.B."/>
            <person name="Sadowski N."/>
            <person name="Timp W."/>
            <person name="Ptitsyn A."/>
            <person name="Khanna P."/>
            <person name="Romanova D.Y."/>
            <person name="Williams P."/>
            <person name="Greenwood S.J."/>
            <person name="Moroz L.L."/>
            <person name="Walt D.R."/>
            <person name="Bodnar A.G."/>
        </authorList>
    </citation>
    <scope>NUCLEOTIDE SEQUENCE</scope>
    <source>
        <strain evidence="9">GMGI-L3</strain>
    </source>
</reference>
<dbReference type="PROSITE" id="PS50918">
    <property type="entry name" value="WWE"/>
    <property type="match status" value="1"/>
</dbReference>
<gene>
    <name evidence="9" type="primary">Parp12-L2</name>
    <name evidence="9" type="ORF">Hamer_G011025</name>
</gene>
<feature type="compositionally biased region" description="Low complexity" evidence="6">
    <location>
        <begin position="903"/>
        <end position="930"/>
    </location>
</feature>
<dbReference type="InterPro" id="IPR037197">
    <property type="entry name" value="WWE_dom_sf"/>
</dbReference>
<feature type="coiled-coil region" evidence="5">
    <location>
        <begin position="213"/>
        <end position="256"/>
    </location>
</feature>
<evidence type="ECO:0000259" key="8">
    <source>
        <dbReference type="PROSITE" id="PS51059"/>
    </source>
</evidence>
<keyword evidence="4" id="KW-0808">Transferase</keyword>
<proteinExistence type="inferred from homology"/>
<feature type="domain" description="PARP catalytic" evidence="8">
    <location>
        <begin position="1270"/>
        <end position="1462"/>
    </location>
</feature>
<evidence type="ECO:0000313" key="9">
    <source>
        <dbReference type="EMBL" id="KAG7166204.1"/>
    </source>
</evidence>
<keyword evidence="4" id="KW-0520">NAD</keyword>
<evidence type="ECO:0000259" key="7">
    <source>
        <dbReference type="PROSITE" id="PS50918"/>
    </source>
</evidence>
<dbReference type="EMBL" id="JAHLQT010022636">
    <property type="protein sequence ID" value="KAG7166204.1"/>
    <property type="molecule type" value="Genomic_DNA"/>
</dbReference>
<keyword evidence="4" id="KW-0328">Glycosyltransferase</keyword>
<evidence type="ECO:0000313" key="10">
    <source>
        <dbReference type="Proteomes" id="UP000747542"/>
    </source>
</evidence>
<feature type="compositionally biased region" description="Polar residues" evidence="6">
    <location>
        <begin position="565"/>
        <end position="575"/>
    </location>
</feature>
<evidence type="ECO:0000256" key="6">
    <source>
        <dbReference type="SAM" id="MobiDB-lite"/>
    </source>
</evidence>
<feature type="region of interest" description="Disordered" evidence="6">
    <location>
        <begin position="956"/>
        <end position="1002"/>
    </location>
</feature>
<dbReference type="Gene3D" id="3.30.720.50">
    <property type="match status" value="1"/>
</dbReference>
<evidence type="ECO:0000256" key="3">
    <source>
        <dbReference type="ARBA" id="ARBA00024347"/>
    </source>
</evidence>
<dbReference type="Pfam" id="PF00644">
    <property type="entry name" value="PARP"/>
    <property type="match status" value="1"/>
</dbReference>
<dbReference type="SUPFAM" id="SSF117839">
    <property type="entry name" value="WWE domain"/>
    <property type="match status" value="1"/>
</dbReference>
<feature type="compositionally biased region" description="Polar residues" evidence="6">
    <location>
        <begin position="376"/>
        <end position="414"/>
    </location>
</feature>
<comment type="caution">
    <text evidence="9">The sequence shown here is derived from an EMBL/GenBank/DDBJ whole genome shotgun (WGS) entry which is preliminary data.</text>
</comment>
<name>A0A8J5MX49_HOMAM</name>
<dbReference type="InterPro" id="IPR012317">
    <property type="entry name" value="Poly(ADP-ribose)pol_cat_dom"/>
</dbReference>
<evidence type="ECO:0000256" key="4">
    <source>
        <dbReference type="RuleBase" id="RU362114"/>
    </source>
</evidence>
<feature type="compositionally biased region" description="Polar residues" evidence="6">
    <location>
        <begin position="966"/>
        <end position="978"/>
    </location>
</feature>
<feature type="region of interest" description="Disordered" evidence="6">
    <location>
        <begin position="1221"/>
        <end position="1278"/>
    </location>
</feature>
<organism evidence="9 10">
    <name type="scientific">Homarus americanus</name>
    <name type="common">American lobster</name>
    <dbReference type="NCBI Taxonomy" id="6706"/>
    <lineage>
        <taxon>Eukaryota</taxon>
        <taxon>Metazoa</taxon>
        <taxon>Ecdysozoa</taxon>
        <taxon>Arthropoda</taxon>
        <taxon>Crustacea</taxon>
        <taxon>Multicrustacea</taxon>
        <taxon>Malacostraca</taxon>
        <taxon>Eumalacostraca</taxon>
        <taxon>Eucarida</taxon>
        <taxon>Decapoda</taxon>
        <taxon>Pleocyemata</taxon>
        <taxon>Astacidea</taxon>
        <taxon>Nephropoidea</taxon>
        <taxon>Nephropidae</taxon>
        <taxon>Homarus</taxon>
    </lineage>
</organism>
<feature type="region of interest" description="Disordered" evidence="6">
    <location>
        <begin position="256"/>
        <end position="452"/>
    </location>
</feature>
<dbReference type="SUPFAM" id="SSF56399">
    <property type="entry name" value="ADP-ribosylation"/>
    <property type="match status" value="1"/>
</dbReference>
<feature type="region of interest" description="Disordered" evidence="6">
    <location>
        <begin position="90"/>
        <end position="115"/>
    </location>
</feature>
<comment type="similarity">
    <text evidence="3">Belongs to the ARTD/PARP family.</text>
</comment>
<feature type="compositionally biased region" description="Polar residues" evidence="6">
    <location>
        <begin position="424"/>
        <end position="452"/>
    </location>
</feature>
<sequence length="1462" mass="169887">MKEGEYGRMKEEEDRHMKEEEDRQMKEGEYRRMKEEEVDRRMKEEEDRCMKEEEDRQMKEEEYRRIKEEEYRQMKEEEYRRIKEEEVDRRMKEEEDRCMKEEEDRQMKEEEYRQMKEEEYRRIKEEEYRRMKEEEERCMKEEEYRRMKEEEYRRMKEEEYRRMKEEEYRRMGQEEVDRYMKEEEDRCMKEKEVDRRMKEEEYRRMGQEEVDRCMKEENRCMNQEDRCMKEENRRMKEEVDRRLKEVDRRMKEEIDRRMKEEIDRRMKEEVDRRTKEEVDRLMKEEIDRRTKEEVDRRLKEEVDRRLKEEVDRRTKEEVDRRLKEEVDRRTKEEVDRRTKEEVDNRPMHQEDNRPMHQEDNRPMHQEDNRPMGRQQAYASGRQQAYASGRQQAYASGRQQAYASGRQQAYGSGRQQAYAPGRQQAYRSGRQQAYASGRQQAYASGRQQAYASGRQQACASVQDTLDWEEDLNDPMEKVMLKCGRSDTRSTSVKENTRDSRGRGQSRGESQGYRGNFARGRSLKKPHTPRTEGYSSSDVDYRKLQDEPVGQQRGRYYRDQPDRGSCRKQNQRQQGCKNKSRGGYSQRGGFSQHCDGNYSPRDSYCDQYSESCTPRGASNDWYERSHTSRGHFRSQDARNYFPRGSYNDPNDRNFTPSGPCRDPGDWNYSQKNTYRGQGKGIRPWVLVEALAECPNFRATLLQLLEWKDLQLSAVREVVSSNSQVFAFNGEFVELQPKVNICIPHSGPQGCQKRSSCQDLHICLIYITRYCGDRPCVFGHKWYTDHNIATLRDFYLDRLPPPSLRNLMKGLTKPAGPTGQLDVCRDYNGKGCNKTDCGALHVCLSFVSGLTKCSFTRCKLNHDLLTPECSTLLWSHGFSTNEAPRDVAFALLAAYPSLANAGHGKQAASPPTTAAPSSSQASTSTTTSNQQQNIGATRSGRSDGAGIMSRLRQRIIGNASDKQAFAQPSVESKSQDTSTPSKSDKGGYTYTRHGKKDTGDSARIKKSSVQKKQKCQTVWSHYLEGDTEVNEICYYSVENLCRNESSGCQRLHASQHFHWQISEQGSKWLNLRSFQAQILEQAFCDQAQDGVVIPRLDPAKLNPSVKQLLTVLGRDSWQANFQCMIITNSDQSRILYLRRLCTECIAGQQIKANIYSWYFVDINKKWIKYGNVDTANESKLVSSVSSADIERHFLKNQHVPLTFKNSKYTYILDFVTMIQTNQNTKVGREVRRRPEPHLKDGNTGDNQNSATGTTATGTTATGTTATGTTSSDLPSTWDPMQPEERIRLVTVASTSPEYQTVVGLLGSGVPNTSVVKIERIQNPFLWRALQNKIKEMVTVYGDIKKVDVRQVFHGTRPDVVASICAENFDWRLHGSSTGQACGRGTYFSPNAGTSYGYSRNDSAGLRYMFVARVAVGSIVPGNSAMARPPTNPATGAPYDSTGDGTSVIVKYDKQEYYPEYIITLR</sequence>
<feature type="compositionally biased region" description="Basic and acidic residues" evidence="6">
    <location>
        <begin position="256"/>
        <end position="370"/>
    </location>
</feature>
<keyword evidence="2" id="KW-0539">Nucleus</keyword>
<evidence type="ECO:0000256" key="1">
    <source>
        <dbReference type="ARBA" id="ARBA00004123"/>
    </source>
</evidence>
<dbReference type="CDD" id="cd22265">
    <property type="entry name" value="UDM1_RNF168"/>
    <property type="match status" value="1"/>
</dbReference>